<keyword evidence="2" id="KW-1185">Reference proteome</keyword>
<evidence type="ECO:0000313" key="1">
    <source>
        <dbReference type="EMBL" id="AYK16105.1"/>
    </source>
</evidence>
<organism evidence="1 2">
    <name type="scientific">Methanosarcina flavescens</name>
    <dbReference type="NCBI Taxonomy" id="1715806"/>
    <lineage>
        <taxon>Archaea</taxon>
        <taxon>Methanobacteriati</taxon>
        <taxon>Methanobacteriota</taxon>
        <taxon>Stenosarchaea group</taxon>
        <taxon>Methanomicrobia</taxon>
        <taxon>Methanosarcinales</taxon>
        <taxon>Methanosarcinaceae</taxon>
        <taxon>Methanosarcina</taxon>
    </lineage>
</organism>
<dbReference type="AlphaFoldDB" id="A0A660HW95"/>
<sequence length="62" mass="7246">MFREPPFNLQAVNLKLLCRNRCAGLSPSVAPFDHAVLIKAWFLIKFFSKKFVIKHIYGTFFK</sequence>
<proteinExistence type="predicted"/>
<dbReference type="EMBL" id="CP032683">
    <property type="protein sequence ID" value="AYK16105.1"/>
    <property type="molecule type" value="Genomic_DNA"/>
</dbReference>
<reference evidence="1 2" key="1">
    <citation type="journal article" date="2016" name="Int. J. Syst. Evol. Microbiol.">
        <title>Methanosarcina flavescens sp. nov., a methanogenic archaeon isolated from a full-scale anaerobic digester.</title>
        <authorList>
            <person name="Kern T."/>
            <person name="Fischer M.A."/>
            <person name="Deppenmeier U."/>
            <person name="Schmitz R.A."/>
            <person name="Rother M."/>
        </authorList>
    </citation>
    <scope>NUCLEOTIDE SEQUENCE [LARGE SCALE GENOMIC DNA]</scope>
    <source>
        <strain evidence="1 2">E03.2</strain>
    </source>
</reference>
<accession>A0A660HW95</accession>
<gene>
    <name evidence="1" type="ORF">AOB57_013720</name>
</gene>
<name>A0A660HW95_9EURY</name>
<dbReference type="KEGG" id="mfz:AOB57_013720"/>
<evidence type="ECO:0000313" key="2">
    <source>
        <dbReference type="Proteomes" id="UP000053087"/>
    </source>
</evidence>
<protein>
    <submittedName>
        <fullName evidence="1">Uncharacterized protein</fullName>
    </submittedName>
</protein>
<dbReference type="Proteomes" id="UP000053087">
    <property type="component" value="Chromosome"/>
</dbReference>